<dbReference type="PANTHER" id="PTHR13932:SF5">
    <property type="entry name" value="RADICAL S-ADENOSYL METHIONINE DOMAIN-CONTAINING PROTEIN 1, MITOCHONDRIAL"/>
    <property type="match status" value="1"/>
</dbReference>
<dbReference type="InterPro" id="IPR007197">
    <property type="entry name" value="rSAM"/>
</dbReference>
<sequence>MNPAPPPLEAACIPLSLYLHFPWCVRKCPYCDFNSHALRGDVPESAYIDALLRDLAFDLDQHPDLPQRPIRSIFMGGGTPSLFSGRALGGLLAALSQRLSFADDIEITLEANPGTIDEAHFADYRMAGINRLSIGVQSMDAAQLKRLGRIHDPDAVRSAVAVARRAGFDNLNLDLMFALPEQTPEQADADLAAALALEPEHLSYYQLTLEPNTEFAARPPPLPADDEAWTMQQQGLQRLAAAGFARYEVSAYARSGRQARHNLNYWRFGDYLGLGAGAHAKLSGSAGVRRRARHKHPKAYLDTAGSAEMIQEDRIVSAGELVFEFCMNALRLDAGFGWDEFEQRTGLPSSVLRAALAGPAAQAMVVADDTGLRPTPLGLQHLNTLLTTLL</sequence>
<evidence type="ECO:0000256" key="1">
    <source>
        <dbReference type="ARBA" id="ARBA00006100"/>
    </source>
</evidence>
<comment type="subcellular location">
    <subcellularLocation>
        <location evidence="2">Cytoplasm</location>
    </subcellularLocation>
</comment>
<reference evidence="4 5" key="1">
    <citation type="submission" date="2016-11" db="EMBL/GenBank/DDBJ databases">
        <authorList>
            <person name="Jaros S."/>
            <person name="Januszkiewicz K."/>
            <person name="Wedrychowicz H."/>
        </authorList>
    </citation>
    <scope>NUCLEOTIDE SEQUENCE [LARGE SCALE GENOMIC DNA]</scope>
    <source>
        <strain evidence="4 5">CGMCC 1.7049</strain>
    </source>
</reference>
<dbReference type="Pfam" id="PF04055">
    <property type="entry name" value="Radical_SAM"/>
    <property type="match status" value="1"/>
</dbReference>
<dbReference type="SFLD" id="SFLDG01082">
    <property type="entry name" value="B12-binding_domain_containing"/>
    <property type="match status" value="1"/>
</dbReference>
<dbReference type="STRING" id="490188.SAMN04488068_0794"/>
<accession>A0A1M5LBB0</accession>
<dbReference type="SFLD" id="SFLDG01065">
    <property type="entry name" value="anaerobic_coproporphyrinogen-I"/>
    <property type="match status" value="1"/>
</dbReference>
<dbReference type="GO" id="GO:0051539">
    <property type="term" value="F:4 iron, 4 sulfur cluster binding"/>
    <property type="evidence" value="ECO:0007669"/>
    <property type="project" value="UniProtKB-UniRule"/>
</dbReference>
<dbReference type="Pfam" id="PF06969">
    <property type="entry name" value="HemN_C"/>
    <property type="match status" value="1"/>
</dbReference>
<evidence type="ECO:0000259" key="3">
    <source>
        <dbReference type="PROSITE" id="PS51918"/>
    </source>
</evidence>
<comment type="similarity">
    <text evidence="1">Belongs to the anaerobic coproporphyrinogen-III oxidase family. HemW subfamily.</text>
</comment>
<gene>
    <name evidence="4" type="ORF">SAMN04488068_0794</name>
</gene>
<dbReference type="SUPFAM" id="SSF102114">
    <property type="entry name" value="Radical SAM enzymes"/>
    <property type="match status" value="1"/>
</dbReference>
<dbReference type="RefSeq" id="WP_072894358.1">
    <property type="nucleotide sequence ID" value="NZ_FQWZ01000002.1"/>
</dbReference>
<dbReference type="GO" id="GO:0004109">
    <property type="term" value="F:coproporphyrinogen oxidase activity"/>
    <property type="evidence" value="ECO:0007669"/>
    <property type="project" value="InterPro"/>
</dbReference>
<dbReference type="NCBIfam" id="TIGR00539">
    <property type="entry name" value="hemN_rel"/>
    <property type="match status" value="1"/>
</dbReference>
<protein>
    <recommendedName>
        <fullName evidence="2">Heme chaperone HemW</fullName>
    </recommendedName>
</protein>
<dbReference type="EMBL" id="FQWZ01000002">
    <property type="protein sequence ID" value="SHG62009.1"/>
    <property type="molecule type" value="Genomic_DNA"/>
</dbReference>
<dbReference type="OrthoDB" id="9808022at2"/>
<dbReference type="Gene3D" id="3.30.750.200">
    <property type="match status" value="1"/>
</dbReference>
<dbReference type="InterPro" id="IPR058240">
    <property type="entry name" value="rSAM_sf"/>
</dbReference>
<dbReference type="GO" id="GO:0046872">
    <property type="term" value="F:metal ion binding"/>
    <property type="evidence" value="ECO:0007669"/>
    <property type="project" value="UniProtKB-UniRule"/>
</dbReference>
<dbReference type="GO" id="GO:0005737">
    <property type="term" value="C:cytoplasm"/>
    <property type="evidence" value="ECO:0007669"/>
    <property type="project" value="UniProtKB-SubCell"/>
</dbReference>
<dbReference type="SFLD" id="SFLDF00288">
    <property type="entry name" value="HemN-like__clustered_with_nucl"/>
    <property type="match status" value="1"/>
</dbReference>
<keyword evidence="2" id="KW-0479">Metal-binding</keyword>
<keyword evidence="2" id="KW-0949">S-adenosyl-L-methionine</keyword>
<dbReference type="PANTHER" id="PTHR13932">
    <property type="entry name" value="COPROPORPHYRINIGEN III OXIDASE"/>
    <property type="match status" value="1"/>
</dbReference>
<comment type="function">
    <text evidence="2">Probably acts as a heme chaperone, transferring heme to an unknown acceptor. Binds one molecule of heme per monomer, possibly covalently. Binds 1 [4Fe-4S] cluster. The cluster is coordinated with 3 cysteines and an exchangeable S-adenosyl-L-methionine.</text>
</comment>
<dbReference type="CDD" id="cd01335">
    <property type="entry name" value="Radical_SAM"/>
    <property type="match status" value="1"/>
</dbReference>
<evidence type="ECO:0000313" key="5">
    <source>
        <dbReference type="Proteomes" id="UP000199758"/>
    </source>
</evidence>
<evidence type="ECO:0000313" key="4">
    <source>
        <dbReference type="EMBL" id="SHG62009.1"/>
    </source>
</evidence>
<keyword evidence="2" id="KW-0963">Cytoplasm</keyword>
<keyword evidence="2" id="KW-0143">Chaperone</keyword>
<proteinExistence type="inferred from homology"/>
<dbReference type="InterPro" id="IPR004559">
    <property type="entry name" value="HemW-like"/>
</dbReference>
<keyword evidence="2" id="KW-0004">4Fe-4S</keyword>
<keyword evidence="2" id="KW-0411">Iron-sulfur</keyword>
<feature type="domain" description="Radical SAM core" evidence="3">
    <location>
        <begin position="5"/>
        <end position="245"/>
    </location>
</feature>
<dbReference type="InterPro" id="IPR006638">
    <property type="entry name" value="Elp3/MiaA/NifB-like_rSAM"/>
</dbReference>
<name>A0A1M5LBB0_9GAMM</name>
<dbReference type="GO" id="GO:0006779">
    <property type="term" value="P:porphyrin-containing compound biosynthetic process"/>
    <property type="evidence" value="ECO:0007669"/>
    <property type="project" value="InterPro"/>
</dbReference>
<dbReference type="InterPro" id="IPR010723">
    <property type="entry name" value="HemN_C"/>
</dbReference>
<dbReference type="SMART" id="SM00729">
    <property type="entry name" value="Elp3"/>
    <property type="match status" value="1"/>
</dbReference>
<dbReference type="PROSITE" id="PS51918">
    <property type="entry name" value="RADICAL_SAM"/>
    <property type="match status" value="1"/>
</dbReference>
<keyword evidence="2" id="KW-0408">Iron</keyword>
<dbReference type="SFLD" id="SFLDS00029">
    <property type="entry name" value="Radical_SAM"/>
    <property type="match status" value="1"/>
</dbReference>
<evidence type="ECO:0000256" key="2">
    <source>
        <dbReference type="RuleBase" id="RU364116"/>
    </source>
</evidence>
<keyword evidence="2" id="KW-0349">Heme</keyword>
<dbReference type="InterPro" id="IPR034505">
    <property type="entry name" value="Coproporphyrinogen-III_oxidase"/>
</dbReference>
<dbReference type="SFLD" id="SFLDF00562">
    <property type="entry name" value="HemN-like__clustered_with_heat"/>
    <property type="match status" value="1"/>
</dbReference>
<dbReference type="Proteomes" id="UP000199758">
    <property type="component" value="Unassembled WGS sequence"/>
</dbReference>
<dbReference type="AlphaFoldDB" id="A0A1M5LBB0"/>
<keyword evidence="5" id="KW-1185">Reference proteome</keyword>
<organism evidence="4 5">
    <name type="scientific">Hydrocarboniphaga daqingensis</name>
    <dbReference type="NCBI Taxonomy" id="490188"/>
    <lineage>
        <taxon>Bacteria</taxon>
        <taxon>Pseudomonadati</taxon>
        <taxon>Pseudomonadota</taxon>
        <taxon>Gammaproteobacteria</taxon>
        <taxon>Nevskiales</taxon>
        <taxon>Nevskiaceae</taxon>
        <taxon>Hydrocarboniphaga</taxon>
    </lineage>
</organism>